<dbReference type="EMBL" id="PVWG01000018">
    <property type="protein sequence ID" value="PSB18356.1"/>
    <property type="molecule type" value="Genomic_DNA"/>
</dbReference>
<reference evidence="1 2" key="1">
    <citation type="submission" date="2018-02" db="EMBL/GenBank/DDBJ databases">
        <authorList>
            <person name="Cohen D.B."/>
            <person name="Kent A.D."/>
        </authorList>
    </citation>
    <scope>NUCLEOTIDE SEQUENCE [LARGE SCALE GENOMIC DNA]</scope>
    <source>
        <strain evidence="1 2">ULC007</strain>
    </source>
</reference>
<dbReference type="AlphaFoldDB" id="A0A2T1DD12"/>
<reference evidence="1 2" key="2">
    <citation type="submission" date="2018-03" db="EMBL/GenBank/DDBJ databases">
        <title>The ancient ancestry and fast evolution of plastids.</title>
        <authorList>
            <person name="Moore K.R."/>
            <person name="Magnabosco C."/>
            <person name="Momper L."/>
            <person name="Gold D.A."/>
            <person name="Bosak T."/>
            <person name="Fournier G.P."/>
        </authorList>
    </citation>
    <scope>NUCLEOTIDE SEQUENCE [LARGE SCALE GENOMIC DNA]</scope>
    <source>
        <strain evidence="1 2">ULC007</strain>
    </source>
</reference>
<dbReference type="RefSeq" id="WP_073069670.1">
    <property type="nucleotide sequence ID" value="NZ_MPPI01000003.1"/>
</dbReference>
<dbReference type="OrthoDB" id="456467at2"/>
<dbReference type="STRING" id="1920490.GCA_001895925_02982"/>
<name>A0A2T1DD12_9CYAN</name>
<protein>
    <submittedName>
        <fullName evidence="1">Uncharacterized protein</fullName>
    </submittedName>
</protein>
<proteinExistence type="predicted"/>
<sequence length="208" mass="24074">MTQAEIEAALQTALRHCETAGYPLNDAQQQILFAVLRERLCESSPDQRLALNPLAALTSDQRQALFQFIKAQEQQNKSWKTTLLNDWLHDRTSGTVQFIRDSFGLQWLETITAADLADYEEESVWLKVGDRIELSNGLWEWVQDTGPCSREWFSCTVVGITETQSPLYKDGVAENQFSTNCTVRFENGNEYEIQGVYEWNRPNWRWEK</sequence>
<accession>A0A2T1DD12</accession>
<keyword evidence="2" id="KW-1185">Reference proteome</keyword>
<comment type="caution">
    <text evidence="1">The sequence shown here is derived from an EMBL/GenBank/DDBJ whole genome shotgun (WGS) entry which is preliminary data.</text>
</comment>
<evidence type="ECO:0000313" key="2">
    <source>
        <dbReference type="Proteomes" id="UP000238634"/>
    </source>
</evidence>
<dbReference type="Proteomes" id="UP000238634">
    <property type="component" value="Unassembled WGS sequence"/>
</dbReference>
<evidence type="ECO:0000313" key="1">
    <source>
        <dbReference type="EMBL" id="PSB18356.1"/>
    </source>
</evidence>
<gene>
    <name evidence="1" type="ORF">C7B65_15790</name>
</gene>
<organism evidence="1 2">
    <name type="scientific">Phormidesmis priestleyi ULC007</name>
    <dbReference type="NCBI Taxonomy" id="1920490"/>
    <lineage>
        <taxon>Bacteria</taxon>
        <taxon>Bacillati</taxon>
        <taxon>Cyanobacteriota</taxon>
        <taxon>Cyanophyceae</taxon>
        <taxon>Leptolyngbyales</taxon>
        <taxon>Leptolyngbyaceae</taxon>
        <taxon>Phormidesmis</taxon>
    </lineage>
</organism>